<dbReference type="Proteomes" id="UP000318939">
    <property type="component" value="Chromosome"/>
</dbReference>
<dbReference type="Pfam" id="PF14559">
    <property type="entry name" value="TPR_19"/>
    <property type="match status" value="1"/>
</dbReference>
<feature type="compositionally biased region" description="Low complexity" evidence="1">
    <location>
        <begin position="84"/>
        <end position="105"/>
    </location>
</feature>
<dbReference type="SUPFAM" id="SSF48452">
    <property type="entry name" value="TPR-like"/>
    <property type="match status" value="1"/>
</dbReference>
<dbReference type="InterPro" id="IPR011990">
    <property type="entry name" value="TPR-like_helical_dom_sf"/>
</dbReference>
<dbReference type="RefSeq" id="WP_142823785.1">
    <property type="nucleotide sequence ID" value="NZ_CP117267.1"/>
</dbReference>
<organism evidence="2 3">
    <name type="scientific">Rhizobium rhododendri</name>
    <dbReference type="NCBI Taxonomy" id="2506430"/>
    <lineage>
        <taxon>Bacteria</taxon>
        <taxon>Pseudomonadati</taxon>
        <taxon>Pseudomonadota</taxon>
        <taxon>Alphaproteobacteria</taxon>
        <taxon>Hyphomicrobiales</taxon>
        <taxon>Rhizobiaceae</taxon>
        <taxon>Rhizobium/Agrobacterium group</taxon>
        <taxon>Rhizobium</taxon>
    </lineage>
</organism>
<evidence type="ECO:0000313" key="2">
    <source>
        <dbReference type="EMBL" id="WFS22901.1"/>
    </source>
</evidence>
<dbReference type="Gene3D" id="1.25.40.10">
    <property type="entry name" value="Tetratricopeptide repeat domain"/>
    <property type="match status" value="1"/>
</dbReference>
<keyword evidence="3" id="KW-1185">Reference proteome</keyword>
<reference evidence="2" key="1">
    <citation type="journal article" date="2019" name="Phytopathology">
        <title>A Novel Group of Rhizobium tumorigenes-Like Agrobacteria Associated with Crown Gall Disease of Rhododendron and Blueberry.</title>
        <authorList>
            <person name="Kuzmanovic N."/>
            <person name="Behrens P."/>
            <person name="Idczak E."/>
            <person name="Wagner S."/>
            <person name="Gotz M."/>
            <person name="Sproer C."/>
            <person name="Bunk B."/>
            <person name="Overmann J."/>
            <person name="Smalla K."/>
        </authorList>
    </citation>
    <scope>NUCLEOTIDE SEQUENCE</scope>
    <source>
        <strain evidence="2">Rho-6.2</strain>
    </source>
</reference>
<feature type="region of interest" description="Disordered" evidence="1">
    <location>
        <begin position="549"/>
        <end position="583"/>
    </location>
</feature>
<gene>
    <name evidence="2" type="ORF">PR018_17585</name>
</gene>
<reference evidence="2" key="2">
    <citation type="journal article" date="2023" name="MicrobiologyOpen">
        <title>Genomics of the tumorigenes clade of the family Rhizobiaceae and description of Rhizobium rhododendri sp. nov.</title>
        <authorList>
            <person name="Kuzmanovic N."/>
            <person name="diCenzo G.C."/>
            <person name="Bunk B."/>
            <person name="Sproeer C."/>
            <person name="Fruehling A."/>
            <person name="Neumann-Schaal M."/>
            <person name="Overmann J."/>
            <person name="Smalla K."/>
        </authorList>
    </citation>
    <scope>NUCLEOTIDE SEQUENCE</scope>
    <source>
        <strain evidence="2">Rho-6.2</strain>
    </source>
</reference>
<sequence length="761" mass="83454">MRPSLVLLSATLIMTVGIVGLKDRSQIADRVSDLLGTNTPGEIPQLMRMGRITGPDFHPFDRPTTEPELGRDVDTAQAVELAQNTAASDAPATAADQPSAVSQAASPPPNPPAAAQPAIDESALRYFASRGDKARLQAEISRLQALYPTWTPPADPLAVPQNQDKQLESMWQLYSEARYAEVRKAISDRQAAEPGWQPPTDLTERLNVAEARTRLINASDLKQYETVVSVASETPSLLTCSEVDVLWRVADAFGHIDRLTRARDAYMYVMKNCTNAAERLATIQKASALLPYGTMQDLMAQEKPMADGTREFESIRDDLARRFVAEANADPKLVIAPEYLSRLERLSETQGLASDALLLGWYNYPRGDLTNAEKWFRLARTKEDTASASQGLALTLIARKSPEEAEEVMFKWRDDSKDANATYLAAAANLLAIDPPVILKVDVLQRIAGAVLKARDVPSAQQFGWYARGLNQPQTAAQWFRTALGWKADDEPSAYGLTITLAQLNDKAGVMDVQRQWAGRSERIAMLRDIGAAPRQARVDGGETQAIEAAPQGTRRQPPAPVRETSYLSSAPRQEAQVVRVREARRPAGTGCTTTVDPAMLSPEAALPRAWCLMSKKRPAEAAATFEIALRSPLPKDRQDAAYGQSLAYLQLNLASNAAVSAIKAPQSRERALSLQVAILTKRASSAYDEKRYREAILYLDQLNQIQPEQIGLMVLRGYAYLNLKRYSDAIRIFEAAAATGDHDAITGLTNARNEQAHPSN</sequence>
<evidence type="ECO:0000313" key="3">
    <source>
        <dbReference type="Proteomes" id="UP000318939"/>
    </source>
</evidence>
<accession>A0ABY8II58</accession>
<protein>
    <submittedName>
        <fullName evidence="2">Tetratricopeptide repeat protein</fullName>
    </submittedName>
</protein>
<dbReference type="EMBL" id="CP117267">
    <property type="protein sequence ID" value="WFS22901.1"/>
    <property type="molecule type" value="Genomic_DNA"/>
</dbReference>
<proteinExistence type="predicted"/>
<name>A0ABY8II58_9HYPH</name>
<feature type="region of interest" description="Disordered" evidence="1">
    <location>
        <begin position="84"/>
        <end position="116"/>
    </location>
</feature>
<evidence type="ECO:0000256" key="1">
    <source>
        <dbReference type="SAM" id="MobiDB-lite"/>
    </source>
</evidence>